<organism evidence="1">
    <name type="scientific">Rhizophora mucronata</name>
    <name type="common">Asiatic mangrove</name>
    <dbReference type="NCBI Taxonomy" id="61149"/>
    <lineage>
        <taxon>Eukaryota</taxon>
        <taxon>Viridiplantae</taxon>
        <taxon>Streptophyta</taxon>
        <taxon>Embryophyta</taxon>
        <taxon>Tracheophyta</taxon>
        <taxon>Spermatophyta</taxon>
        <taxon>Magnoliopsida</taxon>
        <taxon>eudicotyledons</taxon>
        <taxon>Gunneridae</taxon>
        <taxon>Pentapetalae</taxon>
        <taxon>rosids</taxon>
        <taxon>fabids</taxon>
        <taxon>Malpighiales</taxon>
        <taxon>Rhizophoraceae</taxon>
        <taxon>Rhizophora</taxon>
    </lineage>
</organism>
<protein>
    <submittedName>
        <fullName evidence="1">Uncharacterized protein</fullName>
    </submittedName>
</protein>
<reference evidence="1" key="1">
    <citation type="submission" date="2018-02" db="EMBL/GenBank/DDBJ databases">
        <title>Rhizophora mucronata_Transcriptome.</title>
        <authorList>
            <person name="Meera S.P."/>
            <person name="Sreeshan A."/>
            <person name="Augustine A."/>
        </authorList>
    </citation>
    <scope>NUCLEOTIDE SEQUENCE</scope>
    <source>
        <tissue evidence="1">Leaf</tissue>
    </source>
</reference>
<evidence type="ECO:0000313" key="1">
    <source>
        <dbReference type="EMBL" id="MBX65088.1"/>
    </source>
</evidence>
<name>A0A2P2QDL9_RHIMU</name>
<dbReference type="EMBL" id="GGEC01084604">
    <property type="protein sequence ID" value="MBX65088.1"/>
    <property type="molecule type" value="Transcribed_RNA"/>
</dbReference>
<sequence>MLIIVPWQPVQPHRASWSKDALSLHSQEAVVEGRAGWSSSNIESGNAIVARKRGHAKTTKICFAFNISVLFSRSEVAIAFHLVASQKLNFTLVA</sequence>
<proteinExistence type="predicted"/>
<accession>A0A2P2QDL9</accession>
<dbReference type="AlphaFoldDB" id="A0A2P2QDL9"/>